<reference evidence="1" key="1">
    <citation type="submission" date="2022-06" db="EMBL/GenBank/DDBJ databases">
        <title>Draft genome sequence of Streptomyces sp. RB6PN25 isolated from peat swamp forest in Thailand.</title>
        <authorList>
            <person name="Duangmal K."/>
            <person name="Klaysubun C."/>
        </authorList>
    </citation>
    <scope>NUCLEOTIDE SEQUENCE</scope>
    <source>
        <strain evidence="1">RB6PN25</strain>
    </source>
</reference>
<protein>
    <recommendedName>
        <fullName evidence="3">Mucin</fullName>
    </recommendedName>
</protein>
<dbReference type="Proteomes" id="UP001057702">
    <property type="component" value="Unassembled WGS sequence"/>
</dbReference>
<evidence type="ECO:0000313" key="2">
    <source>
        <dbReference type="Proteomes" id="UP001057702"/>
    </source>
</evidence>
<comment type="caution">
    <text evidence="1">The sequence shown here is derived from an EMBL/GenBank/DDBJ whole genome shotgun (WGS) entry which is preliminary data.</text>
</comment>
<name>A0ABT1PW75_9ACTN</name>
<gene>
    <name evidence="1" type="ORF">NGB36_15200</name>
</gene>
<accession>A0ABT1PW75</accession>
<dbReference type="RefSeq" id="WP_255920818.1">
    <property type="nucleotide sequence ID" value="NZ_JANFNG010000010.1"/>
</dbReference>
<keyword evidence="2" id="KW-1185">Reference proteome</keyword>
<organism evidence="1 2">
    <name type="scientific">Streptomyces humicola</name>
    <dbReference type="NCBI Taxonomy" id="2953240"/>
    <lineage>
        <taxon>Bacteria</taxon>
        <taxon>Bacillati</taxon>
        <taxon>Actinomycetota</taxon>
        <taxon>Actinomycetes</taxon>
        <taxon>Kitasatosporales</taxon>
        <taxon>Streptomycetaceae</taxon>
        <taxon>Streptomyces</taxon>
    </lineage>
</organism>
<sequence length="162" mass="18337">MSTAVQTRTRDPHIILNEVQPHIQHLTVNVLDSGMTIWDREVALLLRDEVMVRDLAERILGNAVMYVIASMEHPEVHLGVGKVVDIGVHQLLLDTPVYFAFCDLYNGGAYKHHAPFIQRRRDGIVLRTADFLRSIGFQPDEELWARDGAECSPCDNKVPDSH</sequence>
<evidence type="ECO:0000313" key="1">
    <source>
        <dbReference type="EMBL" id="MCQ4081919.1"/>
    </source>
</evidence>
<evidence type="ECO:0008006" key="3">
    <source>
        <dbReference type="Google" id="ProtNLM"/>
    </source>
</evidence>
<dbReference type="EMBL" id="JANFNG010000010">
    <property type="protein sequence ID" value="MCQ4081919.1"/>
    <property type="molecule type" value="Genomic_DNA"/>
</dbReference>
<proteinExistence type="predicted"/>